<dbReference type="eggNOG" id="COG2814">
    <property type="taxonomic scope" value="Bacteria"/>
</dbReference>
<feature type="transmembrane region" description="Helical" evidence="6">
    <location>
        <begin position="165"/>
        <end position="185"/>
    </location>
</feature>
<dbReference type="SUPFAM" id="SSF103473">
    <property type="entry name" value="MFS general substrate transporter"/>
    <property type="match status" value="1"/>
</dbReference>
<feature type="transmembrane region" description="Helical" evidence="6">
    <location>
        <begin position="270"/>
        <end position="289"/>
    </location>
</feature>
<evidence type="ECO:0000256" key="6">
    <source>
        <dbReference type="SAM" id="Phobius"/>
    </source>
</evidence>
<feature type="transmembrane region" description="Helical" evidence="6">
    <location>
        <begin position="240"/>
        <end position="258"/>
    </location>
</feature>
<feature type="transmembrane region" description="Helical" evidence="6">
    <location>
        <begin position="357"/>
        <end position="376"/>
    </location>
</feature>
<dbReference type="PATRIC" id="fig|1262449.3.peg.1381"/>
<feature type="transmembrane region" description="Helical" evidence="6">
    <location>
        <begin position="16"/>
        <end position="36"/>
    </location>
</feature>
<reference evidence="9" key="2">
    <citation type="submission" date="2015-10" db="EMBL/GenBank/DDBJ databases">
        <title>Improved Draft Genome Sequence of Clostridium pasteurianum Strain ATCC 6013 (DSM 525) Using a Hybrid Next-Generation Sequencing Approach.</title>
        <authorList>
            <person name="Pyne M.E."/>
            <person name="Utturkar S.M."/>
            <person name="Brown S.D."/>
            <person name="Moo-Young M."/>
            <person name="Chung D.A."/>
            <person name="Chou P.C."/>
        </authorList>
    </citation>
    <scope>NUCLEOTIDE SEQUENCE</scope>
    <source>
        <strain evidence="9">ATCC 6013</strain>
    </source>
</reference>
<dbReference type="Gene3D" id="1.20.1250.20">
    <property type="entry name" value="MFS general substrate transporter like domains"/>
    <property type="match status" value="2"/>
</dbReference>
<dbReference type="Proteomes" id="UP000030905">
    <property type="component" value="Chromosome"/>
</dbReference>
<dbReference type="Proteomes" id="UP000028042">
    <property type="component" value="Unassembled WGS sequence"/>
</dbReference>
<name>A0A0H3JB19_CLOPA</name>
<dbReference type="InterPro" id="IPR036259">
    <property type="entry name" value="MFS_trans_sf"/>
</dbReference>
<evidence type="ECO:0000313" key="11">
    <source>
        <dbReference type="Proteomes" id="UP000030905"/>
    </source>
</evidence>
<keyword evidence="3 6" id="KW-0812">Transmembrane</keyword>
<dbReference type="PROSITE" id="PS50850">
    <property type="entry name" value="MFS"/>
    <property type="match status" value="1"/>
</dbReference>
<dbReference type="KEGG" id="cpat:CLPA_c29340"/>
<keyword evidence="11" id="KW-1185">Reference proteome</keyword>
<feature type="transmembrane region" description="Helical" evidence="6">
    <location>
        <begin position="48"/>
        <end position="68"/>
    </location>
</feature>
<dbReference type="KEGG" id="cpae:CPAST_c29340"/>
<evidence type="ECO:0000256" key="1">
    <source>
        <dbReference type="ARBA" id="ARBA00004651"/>
    </source>
</evidence>
<proteinExistence type="predicted"/>
<feature type="transmembrane region" description="Helical" evidence="6">
    <location>
        <begin position="134"/>
        <end position="153"/>
    </location>
</feature>
<evidence type="ECO:0000256" key="2">
    <source>
        <dbReference type="ARBA" id="ARBA00022448"/>
    </source>
</evidence>
<evidence type="ECO:0000313" key="10">
    <source>
        <dbReference type="Proteomes" id="UP000028042"/>
    </source>
</evidence>
<dbReference type="Pfam" id="PF07690">
    <property type="entry name" value="MFS_1"/>
    <property type="match status" value="2"/>
</dbReference>
<keyword evidence="2" id="KW-0813">Transport</keyword>
<accession>A0A0H3JB19</accession>
<dbReference type="EMBL" id="JPGY02000001">
    <property type="protein sequence ID" value="KRU11004.1"/>
    <property type="molecule type" value="Genomic_DNA"/>
</dbReference>
<reference evidence="9 10" key="3">
    <citation type="journal article" name="Genome Announc.">
        <title>Improved Draft Genome Sequence of Clostridium pasteurianum Strain ATCC 6013 (DSM 525) Using a Hybrid Next-Generation Sequencing Approach.</title>
        <authorList>
            <person name="Pyne M.E."/>
            <person name="Utturkar S."/>
            <person name="Brown S.D."/>
            <person name="Moo-Young M."/>
            <person name="Chung D.A."/>
            <person name="Chou C.P."/>
        </authorList>
    </citation>
    <scope>NUCLEOTIDE SEQUENCE [LARGE SCALE GENOMIC DNA]</scope>
    <source>
        <strain evidence="9 10">ATCC 6013</strain>
    </source>
</reference>
<dbReference type="GO" id="GO:0022857">
    <property type="term" value="F:transmembrane transporter activity"/>
    <property type="evidence" value="ECO:0007669"/>
    <property type="project" value="InterPro"/>
</dbReference>
<dbReference type="GO" id="GO:0005886">
    <property type="term" value="C:plasma membrane"/>
    <property type="evidence" value="ECO:0007669"/>
    <property type="project" value="UniProtKB-SubCell"/>
</dbReference>
<dbReference type="GeneID" id="93075056"/>
<dbReference type="PANTHER" id="PTHR23521:SF2">
    <property type="entry name" value="TRANSPORTER MFS SUPERFAMILY"/>
    <property type="match status" value="1"/>
</dbReference>
<feature type="domain" description="Major facilitator superfamily (MFS) profile" evidence="7">
    <location>
        <begin position="204"/>
        <end position="386"/>
    </location>
</feature>
<evidence type="ECO:0000256" key="5">
    <source>
        <dbReference type="ARBA" id="ARBA00023136"/>
    </source>
</evidence>
<feature type="transmembrane region" description="Helical" evidence="6">
    <location>
        <begin position="332"/>
        <end position="351"/>
    </location>
</feature>
<feature type="transmembrane region" description="Helical" evidence="6">
    <location>
        <begin position="80"/>
        <end position="98"/>
    </location>
</feature>
<protein>
    <submittedName>
        <fullName evidence="9">Major facilitator superfamily MFS_1</fullName>
    </submittedName>
    <submittedName>
        <fullName evidence="8">Sugar phosphate permease</fullName>
    </submittedName>
</protein>
<sequence>MSENMKIDKIFNNNKWVIYLMALLIGSAIGIIIPLTSTHMLKNNVSELLIGIIASIYFLAVALGTVFINKKMKNKDLRKLIAVGLIISSVCTILFPFISGGILWLILMAVMGFGVSFHLVGTQTALHSFANDSIRGLVSGIYTLFFAFGFALGTIGGPKLYEMNIYMSFAAGALSLIIAAFIVILKIKVKLFIYGESKGDIIKRISLSLQGAFSYGFIENTIASMYPIFLFKYNFTLSQMGYALGMFVIGGIVGTIPISYTSDRIGREKGLIIGVIISLIGFMGIIEFDGFTYKLFFSFICGIGIGAIYPVSMAIGIQGLNKEEIISAASDFTFFYSFGCAAGPAVSSLAMDRLGNNYLFSLSVILLIALLPHLFLRVNRSQVQET</sequence>
<dbReference type="EMBL" id="CP009268">
    <property type="protein sequence ID" value="AJA52988.1"/>
    <property type="molecule type" value="Genomic_DNA"/>
</dbReference>
<organism evidence="8 11">
    <name type="scientific">Clostridium pasteurianum DSM 525 = ATCC 6013</name>
    <dbReference type="NCBI Taxonomy" id="1262449"/>
    <lineage>
        <taxon>Bacteria</taxon>
        <taxon>Bacillati</taxon>
        <taxon>Bacillota</taxon>
        <taxon>Clostridia</taxon>
        <taxon>Eubacteriales</taxon>
        <taxon>Clostridiaceae</taxon>
        <taxon>Clostridium</taxon>
    </lineage>
</organism>
<evidence type="ECO:0000259" key="7">
    <source>
        <dbReference type="PROSITE" id="PS50850"/>
    </source>
</evidence>
<dbReference type="InterPro" id="IPR020846">
    <property type="entry name" value="MFS_dom"/>
</dbReference>
<gene>
    <name evidence="8" type="ORF">CLPA_c29340</name>
    <name evidence="9" type="ORF">CP6013_00251</name>
</gene>
<dbReference type="AlphaFoldDB" id="A0A0H3JB19"/>
<comment type="subcellular location">
    <subcellularLocation>
        <location evidence="1">Cell membrane</location>
        <topology evidence="1">Multi-pass membrane protein</topology>
    </subcellularLocation>
</comment>
<evidence type="ECO:0000256" key="3">
    <source>
        <dbReference type="ARBA" id="ARBA00022692"/>
    </source>
</evidence>
<reference evidence="8 11" key="1">
    <citation type="journal article" date="2015" name="Genome Announc.">
        <title>Complete Genome Sequence of the Nitrogen-Fixing and Solvent-Producing Clostridium pasteurianum DSM 525.</title>
        <authorList>
            <person name="Poehlein A."/>
            <person name="Grosse-Honebrink A."/>
            <person name="Zhang Y."/>
            <person name="Minton N.P."/>
            <person name="Daniel R."/>
        </authorList>
    </citation>
    <scope>NUCLEOTIDE SEQUENCE [LARGE SCALE GENOMIC DNA]</scope>
    <source>
        <strain evidence="8">DSM 525</strain>
        <strain evidence="11">DSM 525 / ATCC 6013</strain>
    </source>
</reference>
<feature type="transmembrane region" description="Helical" evidence="6">
    <location>
        <begin position="104"/>
        <end position="122"/>
    </location>
</feature>
<dbReference type="RefSeq" id="WP_003443256.1">
    <property type="nucleotide sequence ID" value="NZ_ANZB01000003.1"/>
</dbReference>
<evidence type="ECO:0000313" key="8">
    <source>
        <dbReference type="EMBL" id="AJA52988.1"/>
    </source>
</evidence>
<keyword evidence="4 6" id="KW-1133">Transmembrane helix</keyword>
<evidence type="ECO:0000313" key="9">
    <source>
        <dbReference type="EMBL" id="KRU11004.1"/>
    </source>
</evidence>
<feature type="transmembrane region" description="Helical" evidence="6">
    <location>
        <begin position="295"/>
        <end position="320"/>
    </location>
</feature>
<evidence type="ECO:0000256" key="4">
    <source>
        <dbReference type="ARBA" id="ARBA00022989"/>
    </source>
</evidence>
<keyword evidence="5 6" id="KW-0472">Membrane</keyword>
<dbReference type="PANTHER" id="PTHR23521">
    <property type="entry name" value="TRANSPORTER MFS SUPERFAMILY"/>
    <property type="match status" value="1"/>
</dbReference>
<dbReference type="InterPro" id="IPR011701">
    <property type="entry name" value="MFS"/>
</dbReference>
<feature type="transmembrane region" description="Helical" evidence="6">
    <location>
        <begin position="205"/>
        <end position="228"/>
    </location>
</feature>